<evidence type="ECO:0000313" key="3">
    <source>
        <dbReference type="EMBL" id="VYU77240.1"/>
    </source>
</evidence>
<organism evidence="3">
    <name type="scientific">Clostridium butyricum</name>
    <dbReference type="NCBI Taxonomy" id="1492"/>
    <lineage>
        <taxon>Bacteria</taxon>
        <taxon>Bacillati</taxon>
        <taxon>Bacillota</taxon>
        <taxon>Clostridia</taxon>
        <taxon>Eubacteriales</taxon>
        <taxon>Clostridiaceae</taxon>
        <taxon>Clostridium</taxon>
    </lineage>
</organism>
<dbReference type="PANTHER" id="PTHR43531:SF11">
    <property type="entry name" value="METHYL-ACCEPTING CHEMOTAXIS PROTEIN 3"/>
    <property type="match status" value="1"/>
</dbReference>
<dbReference type="GO" id="GO:0004888">
    <property type="term" value="F:transmembrane signaling receptor activity"/>
    <property type="evidence" value="ECO:0007669"/>
    <property type="project" value="InterPro"/>
</dbReference>
<protein>
    <submittedName>
        <fullName evidence="3">Methyl-accepting chemotaxis protein III</fullName>
    </submittedName>
</protein>
<proteinExistence type="inferred from homology"/>
<reference evidence="3" key="1">
    <citation type="submission" date="2019-11" db="EMBL/GenBank/DDBJ databases">
        <authorList>
            <person name="Feng L."/>
        </authorList>
    </citation>
    <scope>NUCLEOTIDE SEQUENCE</scope>
    <source>
        <strain evidence="3">CButyricumLFYP62</strain>
    </source>
</reference>
<dbReference type="InterPro" id="IPR004089">
    <property type="entry name" value="MCPsignal_dom"/>
</dbReference>
<dbReference type="PROSITE" id="PS50111">
    <property type="entry name" value="CHEMOTAXIS_TRANSDUC_2"/>
    <property type="match status" value="1"/>
</dbReference>
<dbReference type="PANTHER" id="PTHR43531">
    <property type="entry name" value="PROTEIN ICFG"/>
    <property type="match status" value="1"/>
</dbReference>
<dbReference type="AlphaFoldDB" id="A0A6N3HM78"/>
<accession>A0A6N3HM78</accession>
<dbReference type="InterPro" id="IPR024478">
    <property type="entry name" value="HlyB_4HB_MCP"/>
</dbReference>
<gene>
    <name evidence="3" type="primary">trg</name>
    <name evidence="3" type="ORF">CBLFYP62_03974</name>
</gene>
<dbReference type="EMBL" id="CACRTU010000049">
    <property type="protein sequence ID" value="VYU77240.1"/>
    <property type="molecule type" value="Genomic_DNA"/>
</dbReference>
<keyword evidence="1" id="KW-0145">Chemotaxis</keyword>
<dbReference type="InterPro" id="IPR051310">
    <property type="entry name" value="MCP_chemotaxis"/>
</dbReference>
<dbReference type="SUPFAM" id="SSF58104">
    <property type="entry name" value="Methyl-accepting chemotaxis protein (MCP) signaling domain"/>
    <property type="match status" value="1"/>
</dbReference>
<dbReference type="Gene3D" id="6.10.340.10">
    <property type="match status" value="1"/>
</dbReference>
<evidence type="ECO:0000256" key="1">
    <source>
        <dbReference type="ARBA" id="ARBA00022500"/>
    </source>
</evidence>
<evidence type="ECO:0000256" key="2">
    <source>
        <dbReference type="ARBA" id="ARBA00029447"/>
    </source>
</evidence>
<dbReference type="InterPro" id="IPR004090">
    <property type="entry name" value="Chemotax_Me-accpt_rcpt"/>
</dbReference>
<dbReference type="SMART" id="SM00283">
    <property type="entry name" value="MA"/>
    <property type="match status" value="1"/>
</dbReference>
<dbReference type="Pfam" id="PF00015">
    <property type="entry name" value="MCPsignal"/>
    <property type="match status" value="1"/>
</dbReference>
<name>A0A6N3HM78_CLOBU</name>
<dbReference type="GO" id="GO:0007165">
    <property type="term" value="P:signal transduction"/>
    <property type="evidence" value="ECO:0007669"/>
    <property type="project" value="InterPro"/>
</dbReference>
<dbReference type="GO" id="GO:0006935">
    <property type="term" value="P:chemotaxis"/>
    <property type="evidence" value="ECO:0007669"/>
    <property type="project" value="UniProtKB-KW"/>
</dbReference>
<dbReference type="PRINTS" id="PR00260">
    <property type="entry name" value="CHEMTRNSDUCR"/>
</dbReference>
<sequence>MKWIKGKYENYSMEKRNVISFRFIIIMMIIFILLSLSSLQIMGRLSGKIYSGPYLTNDIIWSMRAQLEALDKYMSRAIIAKDKNMKDENMHIAEEYLDKLRNSLAIIKERSEKDESIDINLIHEFEEYMKVGGEGRKSIVELLEKNQVEEAEKIFTEAYIPQVDNGREVLIKISDNATASVEHFLKTSDRIKWYNFIFTIAIGIIIIIFSIIIMKLINSMLSKGIESLRKISSSLNEGRLETDTSYVLQDEFGQVICEMNESISFLKSYIDDEVNILDTLASGNLDVELNKHIDYRGQFKEMQLSSGIIIDTLNNIFRNIGKSSKAIANGSKSIHTTTQVISEGAMEQAGAVEELLASFTEISDQVQDNTKDIEKTEEYLKSVKIIVDEGNSKMNNLINSMNDINISAKQISQVTETINNIASEVNLLALNAAIESARAGEAGKGFAVVAEEIRKLAEDVKIAAGNTKGMIEQAIMKASEGNVLANETAESLAIIVENVIKAVEISRKVSEVSKGQSIAISQMVEGVNQISDVIEKNSLTLEEVTSSTNELARQTLILDEELAKYKLKKATFI</sequence>
<dbReference type="RefSeq" id="WP_057088483.1">
    <property type="nucleotide sequence ID" value="NZ_CACRTU010000049.1"/>
</dbReference>
<dbReference type="Pfam" id="PF12729">
    <property type="entry name" value="4HB_MCP_1"/>
    <property type="match status" value="1"/>
</dbReference>
<dbReference type="Gene3D" id="1.10.287.950">
    <property type="entry name" value="Methyl-accepting chemotaxis protein"/>
    <property type="match status" value="1"/>
</dbReference>
<dbReference type="GO" id="GO:0005886">
    <property type="term" value="C:plasma membrane"/>
    <property type="evidence" value="ECO:0007669"/>
    <property type="project" value="TreeGrafter"/>
</dbReference>
<comment type="similarity">
    <text evidence="2">Belongs to the methyl-accepting chemotaxis (MCP) protein family.</text>
</comment>